<sequence>MELDKDEADGGYNVDGKDRGASEDTGSGRDTDINSNGGDDVRVDVDEGEKDDDIDMLDRCSRGNHPGDCTVFDWLKGEHCIDCKSRSGEVLLCSENDCPLAFHEVCMTWKPELDDMGKFYCPYCLYKQEISRFKELRKKFMLAEEGLYNFICLTREGGSKEKKMKGSPDSAMAGEVNTGDCENKQNDDGKEKCDEGSTFRADRFDNAVKGERMVADIQHSSGSKEDAIDEDQRQIGSSSSSNVGIVEGTLRVPMKETSDIVGLMEENPGQRDKEEPELQNPVGTGMASKVHAVESFEFVSPDLVTENLVAGEKLDKQTDKRSRAKNMNMNREGNIAAAKISVECRKSAKSPMIPNVMDAGKLYDPEKGPIKWRIFKLPASGTHIYTCMVFLAVVMQQKVSYLPCHFLYFIYWKVFCLLIPEVVRLLGVFARSLFPDYTDWMDKSAGIQELIYLIAGVSAFVCQ</sequence>
<evidence type="ECO:0000256" key="5">
    <source>
        <dbReference type="SAM" id="Phobius"/>
    </source>
</evidence>
<organism evidence="7 8">
    <name type="scientific">Hibiscus sabdariffa</name>
    <name type="common">roselle</name>
    <dbReference type="NCBI Taxonomy" id="183260"/>
    <lineage>
        <taxon>Eukaryota</taxon>
        <taxon>Viridiplantae</taxon>
        <taxon>Streptophyta</taxon>
        <taxon>Embryophyta</taxon>
        <taxon>Tracheophyta</taxon>
        <taxon>Spermatophyta</taxon>
        <taxon>Magnoliopsida</taxon>
        <taxon>eudicotyledons</taxon>
        <taxon>Gunneridae</taxon>
        <taxon>Pentapetalae</taxon>
        <taxon>rosids</taxon>
        <taxon>malvids</taxon>
        <taxon>Malvales</taxon>
        <taxon>Malvaceae</taxon>
        <taxon>Malvoideae</taxon>
        <taxon>Hibiscus</taxon>
    </lineage>
</organism>
<feature type="region of interest" description="Disordered" evidence="4">
    <location>
        <begin position="216"/>
        <end position="241"/>
    </location>
</feature>
<proteinExistence type="predicted"/>
<evidence type="ECO:0000256" key="3">
    <source>
        <dbReference type="ARBA" id="ARBA00022833"/>
    </source>
</evidence>
<dbReference type="PANTHER" id="PTHR47863:SF5">
    <property type="entry name" value="HOMEODOMAIN-LIKE PROTEIN WITH RING_FYVE_PHD-TYPE ZINC FINGER DOMAIN-CONTAINING PROTEIN-RELATED"/>
    <property type="match status" value="1"/>
</dbReference>
<feature type="compositionally biased region" description="Basic and acidic residues" evidence="4">
    <location>
        <begin position="15"/>
        <end position="32"/>
    </location>
</feature>
<evidence type="ECO:0000256" key="1">
    <source>
        <dbReference type="ARBA" id="ARBA00022723"/>
    </source>
</evidence>
<dbReference type="Proteomes" id="UP001396334">
    <property type="component" value="Unassembled WGS sequence"/>
</dbReference>
<dbReference type="PANTHER" id="PTHR47863">
    <property type="entry name" value="RING/FYVE/PHD ZINC FINGER SUPERFAMILY PROTEIN"/>
    <property type="match status" value="1"/>
</dbReference>
<feature type="compositionally biased region" description="Basic and acidic residues" evidence="4">
    <location>
        <begin position="181"/>
        <end position="196"/>
    </location>
</feature>
<evidence type="ECO:0000313" key="7">
    <source>
        <dbReference type="EMBL" id="KAK8978022.1"/>
    </source>
</evidence>
<dbReference type="InterPro" id="IPR001965">
    <property type="entry name" value="Znf_PHD"/>
</dbReference>
<feature type="domain" description="Zinc finger PHD-type" evidence="6">
    <location>
        <begin position="79"/>
        <end position="125"/>
    </location>
</feature>
<comment type="caution">
    <text evidence="7">The sequence shown here is derived from an EMBL/GenBank/DDBJ whole genome shotgun (WGS) entry which is preliminary data.</text>
</comment>
<feature type="transmembrane region" description="Helical" evidence="5">
    <location>
        <begin position="374"/>
        <end position="394"/>
    </location>
</feature>
<evidence type="ECO:0000313" key="8">
    <source>
        <dbReference type="Proteomes" id="UP001396334"/>
    </source>
</evidence>
<evidence type="ECO:0000256" key="4">
    <source>
        <dbReference type="SAM" id="MobiDB-lite"/>
    </source>
</evidence>
<protein>
    <recommendedName>
        <fullName evidence="6">Zinc finger PHD-type domain-containing protein</fullName>
    </recommendedName>
</protein>
<keyword evidence="3" id="KW-0862">Zinc</keyword>
<feature type="region of interest" description="Disordered" evidence="4">
    <location>
        <begin position="161"/>
        <end position="196"/>
    </location>
</feature>
<reference evidence="7 8" key="1">
    <citation type="journal article" date="2024" name="G3 (Bethesda)">
        <title>Genome assembly of Hibiscus sabdariffa L. provides insights into metabolisms of medicinal natural products.</title>
        <authorList>
            <person name="Kim T."/>
        </authorList>
    </citation>
    <scope>NUCLEOTIDE SEQUENCE [LARGE SCALE GENOMIC DNA]</scope>
    <source>
        <strain evidence="7">TK-2024</strain>
        <tissue evidence="7">Old leaves</tissue>
    </source>
</reference>
<evidence type="ECO:0000256" key="2">
    <source>
        <dbReference type="ARBA" id="ARBA00022771"/>
    </source>
</evidence>
<keyword evidence="5" id="KW-0472">Membrane</keyword>
<dbReference type="EMBL" id="JBBPBN010000114">
    <property type="protein sequence ID" value="KAK8978022.1"/>
    <property type="molecule type" value="Genomic_DNA"/>
</dbReference>
<feature type="transmembrane region" description="Helical" evidence="5">
    <location>
        <begin position="406"/>
        <end position="425"/>
    </location>
</feature>
<dbReference type="PROSITE" id="PS01359">
    <property type="entry name" value="ZF_PHD_1"/>
    <property type="match status" value="1"/>
</dbReference>
<keyword evidence="8" id="KW-1185">Reference proteome</keyword>
<dbReference type="InterPro" id="IPR013083">
    <property type="entry name" value="Znf_RING/FYVE/PHD"/>
</dbReference>
<feature type="transmembrane region" description="Helical" evidence="5">
    <location>
        <begin position="445"/>
        <end position="462"/>
    </location>
</feature>
<name>A0ABR2NPD2_9ROSI</name>
<feature type="compositionally biased region" description="Basic and acidic residues" evidence="4">
    <location>
        <begin position="222"/>
        <end position="233"/>
    </location>
</feature>
<dbReference type="InterPro" id="IPR011011">
    <property type="entry name" value="Znf_FYVE_PHD"/>
</dbReference>
<dbReference type="Gene3D" id="3.30.40.10">
    <property type="entry name" value="Zinc/RING finger domain, C3HC4 (zinc finger)"/>
    <property type="match status" value="1"/>
</dbReference>
<keyword evidence="2" id="KW-0863">Zinc-finger</keyword>
<keyword evidence="5" id="KW-1133">Transmembrane helix</keyword>
<feature type="region of interest" description="Disordered" evidence="4">
    <location>
        <begin position="1"/>
        <end position="48"/>
    </location>
</feature>
<evidence type="ECO:0000259" key="6">
    <source>
        <dbReference type="SMART" id="SM00249"/>
    </source>
</evidence>
<dbReference type="SMART" id="SM00249">
    <property type="entry name" value="PHD"/>
    <property type="match status" value="1"/>
</dbReference>
<keyword evidence="1" id="KW-0479">Metal-binding</keyword>
<dbReference type="SUPFAM" id="SSF57903">
    <property type="entry name" value="FYVE/PHD zinc finger"/>
    <property type="match status" value="1"/>
</dbReference>
<accession>A0ABR2NPD2</accession>
<dbReference type="InterPro" id="IPR019786">
    <property type="entry name" value="Zinc_finger_PHD-type_CS"/>
</dbReference>
<keyword evidence="5" id="KW-0812">Transmembrane</keyword>
<gene>
    <name evidence="7" type="ORF">V6N11_062822</name>
</gene>